<dbReference type="GO" id="GO:0016787">
    <property type="term" value="F:hydrolase activity"/>
    <property type="evidence" value="ECO:0007669"/>
    <property type="project" value="InterPro"/>
</dbReference>
<dbReference type="RefSeq" id="WP_101358045.1">
    <property type="nucleotide sequence ID" value="NZ_NKXO01000010.1"/>
</dbReference>
<evidence type="ECO:0000256" key="1">
    <source>
        <dbReference type="SAM" id="SignalP"/>
    </source>
</evidence>
<keyword evidence="1" id="KW-0732">Signal</keyword>
<dbReference type="PANTHER" id="PTHR11575:SF24">
    <property type="entry name" value="5'-NUCLEOTIDASE"/>
    <property type="match status" value="1"/>
</dbReference>
<reference evidence="3 4" key="1">
    <citation type="submission" date="2017-06" db="EMBL/GenBank/DDBJ databases">
        <title>Raineya orbicola gen. nov., sp. nov. a slightly thermophilic bacterium of the phylum Bacteroidetes and the description of Raineyaceae fam. nov.</title>
        <authorList>
            <person name="Albuquerque L."/>
            <person name="Polonia A.R.M."/>
            <person name="Barroso C."/>
            <person name="Froufe H.J.C."/>
            <person name="Lage O."/>
            <person name="Lobo-Da-Cunha A."/>
            <person name="Egas C."/>
            <person name="Da Costa M.S."/>
        </authorList>
    </citation>
    <scope>NUCLEOTIDE SEQUENCE [LARGE SCALE GENOMIC DNA]</scope>
    <source>
        <strain evidence="3 4">SPSPC-11</strain>
    </source>
</reference>
<feature type="chain" id="PRO_5014729718" evidence="1">
    <location>
        <begin position="21"/>
        <end position="247"/>
    </location>
</feature>
<feature type="domain" description="5'-Nucleotidase C-terminal" evidence="2">
    <location>
        <begin position="60"/>
        <end position="206"/>
    </location>
</feature>
<dbReference type="EMBL" id="NKXO01000010">
    <property type="protein sequence ID" value="PKQ70120.1"/>
    <property type="molecule type" value="Genomic_DNA"/>
</dbReference>
<feature type="signal peptide" evidence="1">
    <location>
        <begin position="1"/>
        <end position="20"/>
    </location>
</feature>
<gene>
    <name evidence="3" type="ORF">Rain11_0780</name>
</gene>
<accession>A0A2N3IIE6</accession>
<dbReference type="Pfam" id="PF02872">
    <property type="entry name" value="5_nucleotid_C"/>
    <property type="match status" value="1"/>
</dbReference>
<proteinExistence type="predicted"/>
<dbReference type="PRINTS" id="PR01607">
    <property type="entry name" value="APYRASEFAMLY"/>
</dbReference>
<dbReference type="AlphaFoldDB" id="A0A2N3IIE6"/>
<dbReference type="Proteomes" id="UP000233387">
    <property type="component" value="Unassembled WGS sequence"/>
</dbReference>
<protein>
    <submittedName>
        <fullName evidence="3">5'-nucleotidase, C-terminal domain</fullName>
    </submittedName>
</protein>
<sequence>MKKVIFLLGLLVSACQPAFYQISQRNVHFTEVNASIKEDAQIVQTIEPYKKQLDAQMQRVIGYAETEIANGRKVNETPLGNLVADMCQQRASRETGKKIDVGFVTFGGLRTSIPAGAIKVSDIFELMPFENELVVLEIDGKTMRKLFEYLVAVRNIAISNSKVLIQGGKLKDVLINNEPIEDNAIYRVATSDYLANGGDSMDFLKEAKNMHFTNVKYRDMIIQEIENLHKQGKKVTASVGGRVEERP</sequence>
<dbReference type="PANTHER" id="PTHR11575">
    <property type="entry name" value="5'-NUCLEOTIDASE-RELATED"/>
    <property type="match status" value="1"/>
</dbReference>
<dbReference type="InterPro" id="IPR036907">
    <property type="entry name" value="5'-Nucleotdase_C_sf"/>
</dbReference>
<dbReference type="GO" id="GO:0009166">
    <property type="term" value="P:nucleotide catabolic process"/>
    <property type="evidence" value="ECO:0007669"/>
    <property type="project" value="InterPro"/>
</dbReference>
<evidence type="ECO:0000313" key="3">
    <source>
        <dbReference type="EMBL" id="PKQ70120.1"/>
    </source>
</evidence>
<dbReference type="InterPro" id="IPR008334">
    <property type="entry name" value="5'-Nucleotdase_C"/>
</dbReference>
<evidence type="ECO:0000313" key="4">
    <source>
        <dbReference type="Proteomes" id="UP000233387"/>
    </source>
</evidence>
<dbReference type="PROSITE" id="PS51257">
    <property type="entry name" value="PROKAR_LIPOPROTEIN"/>
    <property type="match status" value="1"/>
</dbReference>
<dbReference type="InterPro" id="IPR006179">
    <property type="entry name" value="5_nucleotidase/apyrase"/>
</dbReference>
<comment type="caution">
    <text evidence="3">The sequence shown here is derived from an EMBL/GenBank/DDBJ whole genome shotgun (WGS) entry which is preliminary data.</text>
</comment>
<dbReference type="SUPFAM" id="SSF55816">
    <property type="entry name" value="5'-nucleotidase (syn. UDP-sugar hydrolase), C-terminal domain"/>
    <property type="match status" value="1"/>
</dbReference>
<name>A0A2N3IIE6_9BACT</name>
<dbReference type="Gene3D" id="3.90.780.10">
    <property type="entry name" value="5'-Nucleotidase, C-terminal domain"/>
    <property type="match status" value="1"/>
</dbReference>
<organism evidence="3 4">
    <name type="scientific">Raineya orbicola</name>
    <dbReference type="NCBI Taxonomy" id="2016530"/>
    <lineage>
        <taxon>Bacteria</taxon>
        <taxon>Pseudomonadati</taxon>
        <taxon>Bacteroidota</taxon>
        <taxon>Cytophagia</taxon>
        <taxon>Cytophagales</taxon>
        <taxon>Raineyaceae</taxon>
        <taxon>Raineya</taxon>
    </lineage>
</organism>
<evidence type="ECO:0000259" key="2">
    <source>
        <dbReference type="Pfam" id="PF02872"/>
    </source>
</evidence>
<dbReference type="OrthoDB" id="4762412at2"/>
<keyword evidence="4" id="KW-1185">Reference proteome</keyword>